<reference evidence="2" key="1">
    <citation type="submission" date="2016-10" db="EMBL/GenBank/DDBJ databases">
        <authorList>
            <person name="Varghese N."/>
            <person name="Submissions S."/>
        </authorList>
    </citation>
    <scope>NUCLEOTIDE SEQUENCE [LARGE SCALE GENOMIC DNA]</scope>
    <source>
        <strain evidence="2">DSM 46838</strain>
    </source>
</reference>
<dbReference type="InterPro" id="IPR006059">
    <property type="entry name" value="SBP"/>
</dbReference>
<organism evidence="1 2">
    <name type="scientific">Blastococcus tunisiensis</name>
    <dbReference type="NCBI Taxonomy" id="1798228"/>
    <lineage>
        <taxon>Bacteria</taxon>
        <taxon>Bacillati</taxon>
        <taxon>Actinomycetota</taxon>
        <taxon>Actinomycetes</taxon>
        <taxon>Geodermatophilales</taxon>
        <taxon>Geodermatophilaceae</taxon>
        <taxon>Blastococcus</taxon>
    </lineage>
</organism>
<dbReference type="Pfam" id="PF01547">
    <property type="entry name" value="SBP_bac_1"/>
    <property type="match status" value="1"/>
</dbReference>
<name>A0A1I2JB42_9ACTN</name>
<dbReference type="InterPro" id="IPR050490">
    <property type="entry name" value="Bact_solute-bd_prot1"/>
</dbReference>
<evidence type="ECO:0000313" key="1">
    <source>
        <dbReference type="EMBL" id="SFF50106.1"/>
    </source>
</evidence>
<dbReference type="AlphaFoldDB" id="A0A1I2JB42"/>
<dbReference type="PANTHER" id="PTHR43649:SF12">
    <property type="entry name" value="DIACETYLCHITOBIOSE BINDING PROTEIN DASA"/>
    <property type="match status" value="1"/>
</dbReference>
<dbReference type="STRING" id="1798228.SAMN05216574_11549"/>
<dbReference type="EMBL" id="FOND01000015">
    <property type="protein sequence ID" value="SFF50106.1"/>
    <property type="molecule type" value="Genomic_DNA"/>
</dbReference>
<dbReference type="SUPFAM" id="SSF53850">
    <property type="entry name" value="Periplasmic binding protein-like II"/>
    <property type="match status" value="1"/>
</dbReference>
<proteinExistence type="predicted"/>
<gene>
    <name evidence="1" type="ORF">SAMN05216574_11549</name>
</gene>
<keyword evidence="2" id="KW-1185">Reference proteome</keyword>
<accession>A0A1I2JB42</accession>
<dbReference type="PANTHER" id="PTHR43649">
    <property type="entry name" value="ARABINOSE-BINDING PROTEIN-RELATED"/>
    <property type="match status" value="1"/>
</dbReference>
<dbReference type="Proteomes" id="UP000198589">
    <property type="component" value="Unassembled WGS sequence"/>
</dbReference>
<dbReference type="Gene3D" id="3.40.190.10">
    <property type="entry name" value="Periplasmic binding protein-like II"/>
    <property type="match status" value="1"/>
</dbReference>
<protein>
    <submittedName>
        <fullName evidence="1">Carbohydrate ABC transporter substrate-binding protein, CUT1 family</fullName>
    </submittedName>
</protein>
<evidence type="ECO:0000313" key="2">
    <source>
        <dbReference type="Proteomes" id="UP000198589"/>
    </source>
</evidence>
<sequence>MAALSGTVRARERNPNMKMLRTGGAAVMAAALLGVSACGGSGEDAEAAGGVEEIRLWLNGTDTPQELRDYLVETFEEETGATLVIEEQDWSGLVPRLQTALASEGQTPDLVEVGNTQSPTFTYAGAFADISDLYEEIGGDRLLPGFVEAGTADDTVYAVPYYSGARAVFYNKDMFAAAGVEVPTTLAEFSEAAVALQAANPTGAPGFSGFWLPGQDWYNGTAWIYEAGGDLAVQEGDEWVGGLSSPESQEGLAQVQALYTGATSAPRDADSEEPWVPFNNGEAAMFSAPTWARWSIDLPECNKGVDPADESAEATALRGEQQACNEEKTGVFALPGTDGGAATVFAGGSNIAIPAKSGNQELARELMRIVFSEEYQTMLAENGLIPGNRDYADALGDDVYAQAALAAAENAKLTPAAEKWADVEGARILEDFFQEIAGGADPAEAAAKADELIGNTLN</sequence>